<dbReference type="AlphaFoldDB" id="A0A170Y2E5"/>
<accession>A0A170Y2E5</accession>
<sequence length="64" mass="7549">MDVSKCLLFQKVHRHIRLCRLEFFESRSDRDGEISSKIRFFPVSVLCHTLVWSTHSNSIFLGHT</sequence>
<reference evidence="1" key="1">
    <citation type="submission" date="2016-04" db="EMBL/GenBank/DDBJ databases">
        <authorList>
            <person name="Calderon-Fernandez G.M.Sr."/>
        </authorList>
    </citation>
    <scope>NUCLEOTIDE SEQUENCE</scope>
    <source>
        <strain evidence="1">Int1</strain>
        <tissue evidence="1">Integument</tissue>
    </source>
</reference>
<evidence type="ECO:0000313" key="1">
    <source>
        <dbReference type="EMBL" id="JAR99482.1"/>
    </source>
</evidence>
<dbReference type="EMBL" id="GEMB01003738">
    <property type="protein sequence ID" value="JAR99482.1"/>
    <property type="molecule type" value="Transcribed_RNA"/>
</dbReference>
<reference evidence="1" key="2">
    <citation type="journal article" date="2017" name="J. Med. Entomol.">
        <title>Transcriptome Analysis of the Triatoma infestans (Hemiptera: Reduviidae) Integument.</title>
        <authorList>
            <person name="Calderon-Fernandez G.M."/>
            <person name="Moriconi D.E."/>
            <person name="Dulbecco A.B."/>
            <person name="Juarez M.P."/>
        </authorList>
    </citation>
    <scope>NUCLEOTIDE SEQUENCE</scope>
    <source>
        <strain evidence="1">Int1</strain>
        <tissue evidence="1">Integument</tissue>
    </source>
</reference>
<organism evidence="1">
    <name type="scientific">Triatoma infestans</name>
    <name type="common">Assassin bug</name>
    <dbReference type="NCBI Taxonomy" id="30076"/>
    <lineage>
        <taxon>Eukaryota</taxon>
        <taxon>Metazoa</taxon>
        <taxon>Ecdysozoa</taxon>
        <taxon>Arthropoda</taxon>
        <taxon>Hexapoda</taxon>
        <taxon>Insecta</taxon>
        <taxon>Pterygota</taxon>
        <taxon>Neoptera</taxon>
        <taxon>Paraneoptera</taxon>
        <taxon>Hemiptera</taxon>
        <taxon>Heteroptera</taxon>
        <taxon>Panheteroptera</taxon>
        <taxon>Cimicomorpha</taxon>
        <taxon>Reduviidae</taxon>
        <taxon>Triatominae</taxon>
        <taxon>Triatoma</taxon>
    </lineage>
</organism>
<name>A0A170Y2E5_TRIIF</name>
<protein>
    <submittedName>
        <fullName evidence="1">Transport protein sec23a</fullName>
    </submittedName>
</protein>
<proteinExistence type="predicted"/>